<evidence type="ECO:0000256" key="6">
    <source>
        <dbReference type="ARBA" id="ARBA00022642"/>
    </source>
</evidence>
<dbReference type="PIRSF" id="PIRSF006250">
    <property type="entry name" value="NadC_ModD"/>
    <property type="match status" value="1"/>
</dbReference>
<keyword evidence="8 12" id="KW-0808">Transferase</keyword>
<reference evidence="15 16" key="2">
    <citation type="submission" date="2020-02" db="EMBL/GenBank/DDBJ databases">
        <title>Genome sequences of Thiorhodococcus mannitoliphagus and Thiorhodococcus minor, purple sulfur photosynthetic bacteria in the gammaproteobacterial family, Chromatiaceae.</title>
        <authorList>
            <person name="Aviles F.A."/>
            <person name="Meyer T.E."/>
            <person name="Kyndt J.A."/>
        </authorList>
    </citation>
    <scope>NUCLEOTIDE SEQUENCE [LARGE SCALE GENOMIC DNA]</scope>
    <source>
        <strain evidence="15 16">DSM 18266</strain>
    </source>
</reference>
<dbReference type="Proteomes" id="UP000471640">
    <property type="component" value="Unassembled WGS sequence"/>
</dbReference>
<keyword evidence="6" id="KW-0662">Pyridine nucleotide biosynthesis</keyword>
<dbReference type="FunFam" id="3.20.20.70:FF:000030">
    <property type="entry name" value="Nicotinate-nucleotide pyrophosphorylase, carboxylating"/>
    <property type="match status" value="1"/>
</dbReference>
<dbReference type="InterPro" id="IPR002638">
    <property type="entry name" value="Quinolinate_PRibosylTrfase_C"/>
</dbReference>
<dbReference type="GO" id="GO:0005737">
    <property type="term" value="C:cytoplasm"/>
    <property type="evidence" value="ECO:0007669"/>
    <property type="project" value="TreeGrafter"/>
</dbReference>
<dbReference type="InterPro" id="IPR037128">
    <property type="entry name" value="Quinolinate_PRibosylTase_N_sf"/>
</dbReference>
<evidence type="ECO:0000256" key="1">
    <source>
        <dbReference type="ARBA" id="ARBA00003237"/>
    </source>
</evidence>
<proteinExistence type="inferred from homology"/>
<evidence type="ECO:0000259" key="14">
    <source>
        <dbReference type="Pfam" id="PF02749"/>
    </source>
</evidence>
<dbReference type="InterPro" id="IPR022412">
    <property type="entry name" value="Quinolinate_PRibosylTrfase_N"/>
</dbReference>
<evidence type="ECO:0000313" key="15">
    <source>
        <dbReference type="EMBL" id="NEX18843.1"/>
    </source>
</evidence>
<dbReference type="CDD" id="cd01572">
    <property type="entry name" value="QPRTase"/>
    <property type="match status" value="1"/>
</dbReference>
<dbReference type="SUPFAM" id="SSF51690">
    <property type="entry name" value="Nicotinate/Quinolinate PRTase C-terminal domain-like"/>
    <property type="match status" value="1"/>
</dbReference>
<evidence type="ECO:0000256" key="3">
    <source>
        <dbReference type="ARBA" id="ARBA00009400"/>
    </source>
</evidence>
<comment type="similarity">
    <text evidence="3 12">Belongs to the NadC/ModD family.</text>
</comment>
<name>A0A6P1DNS0_9GAMM</name>
<comment type="catalytic activity">
    <reaction evidence="10">
        <text>nicotinate beta-D-ribonucleotide + CO2 + diphosphate = quinolinate + 5-phospho-alpha-D-ribose 1-diphosphate + 2 H(+)</text>
        <dbReference type="Rhea" id="RHEA:12733"/>
        <dbReference type="ChEBI" id="CHEBI:15378"/>
        <dbReference type="ChEBI" id="CHEBI:16526"/>
        <dbReference type="ChEBI" id="CHEBI:29959"/>
        <dbReference type="ChEBI" id="CHEBI:33019"/>
        <dbReference type="ChEBI" id="CHEBI:57502"/>
        <dbReference type="ChEBI" id="CHEBI:58017"/>
        <dbReference type="EC" id="2.4.2.19"/>
    </reaction>
</comment>
<dbReference type="EMBL" id="JAAIJR010000002">
    <property type="protein sequence ID" value="NEX18843.1"/>
    <property type="molecule type" value="Genomic_DNA"/>
</dbReference>
<evidence type="ECO:0000256" key="7">
    <source>
        <dbReference type="ARBA" id="ARBA00022676"/>
    </source>
</evidence>
<comment type="function">
    <text evidence="1">Involved in the catabolism of quinolinic acid (QA).</text>
</comment>
<dbReference type="InterPro" id="IPR027277">
    <property type="entry name" value="NadC/ModD"/>
</dbReference>
<dbReference type="GO" id="GO:0034213">
    <property type="term" value="P:quinolinate catabolic process"/>
    <property type="evidence" value="ECO:0007669"/>
    <property type="project" value="TreeGrafter"/>
</dbReference>
<dbReference type="RefSeq" id="WP_164651728.1">
    <property type="nucleotide sequence ID" value="NZ_JAAIJR010000002.1"/>
</dbReference>
<dbReference type="PANTHER" id="PTHR32179">
    <property type="entry name" value="NICOTINATE-NUCLEOTIDE PYROPHOSPHORYLASE [CARBOXYLATING]"/>
    <property type="match status" value="1"/>
</dbReference>
<dbReference type="PANTHER" id="PTHR32179:SF3">
    <property type="entry name" value="NICOTINATE-NUCLEOTIDE PYROPHOSPHORYLASE [CARBOXYLATING]"/>
    <property type="match status" value="1"/>
</dbReference>
<evidence type="ECO:0000256" key="9">
    <source>
        <dbReference type="ARBA" id="ARBA00033102"/>
    </source>
</evidence>
<reference evidence="16" key="1">
    <citation type="journal article" date="2020" name="Microbiol. Resour. Announc.">
        <title>Draft Genome Sequences of Thiorhodococcus mannitoliphagus and Thiorhodococcus minor, Purple Sulfur Photosynthetic Bacteria in the Gammaproteobacterial Family Chromatiaceae.</title>
        <authorList>
            <person name="Aviles F.A."/>
            <person name="Meyer T.E."/>
            <person name="Kyndt J.A."/>
        </authorList>
    </citation>
    <scope>NUCLEOTIDE SEQUENCE [LARGE SCALE GENOMIC DNA]</scope>
    <source>
        <strain evidence="16">DSM 18266</strain>
    </source>
</reference>
<comment type="pathway">
    <text evidence="2">Cofactor biosynthesis; NAD(+) biosynthesis; nicotinate D-ribonucleotide from quinolinate: step 1/1.</text>
</comment>
<dbReference type="InterPro" id="IPR013785">
    <property type="entry name" value="Aldolase_TIM"/>
</dbReference>
<evidence type="ECO:0000256" key="10">
    <source>
        <dbReference type="ARBA" id="ARBA00047445"/>
    </source>
</evidence>
<comment type="subunit">
    <text evidence="4">Hexamer formed by 3 homodimers.</text>
</comment>
<evidence type="ECO:0000256" key="12">
    <source>
        <dbReference type="PIRNR" id="PIRNR006250"/>
    </source>
</evidence>
<dbReference type="NCBIfam" id="TIGR00078">
    <property type="entry name" value="nadC"/>
    <property type="match status" value="1"/>
</dbReference>
<accession>A0A6P1DNS0</accession>
<dbReference type="SUPFAM" id="SSF54675">
    <property type="entry name" value="Nicotinate/Quinolinate PRTase N-terminal domain-like"/>
    <property type="match status" value="1"/>
</dbReference>
<evidence type="ECO:0000256" key="8">
    <source>
        <dbReference type="ARBA" id="ARBA00022679"/>
    </source>
</evidence>
<dbReference type="GO" id="GO:0009435">
    <property type="term" value="P:NAD+ biosynthetic process"/>
    <property type="evidence" value="ECO:0007669"/>
    <property type="project" value="UniProtKB-UniPathway"/>
</dbReference>
<dbReference type="Gene3D" id="3.90.1170.20">
    <property type="entry name" value="Quinolinate phosphoribosyl transferase, N-terminal domain"/>
    <property type="match status" value="1"/>
</dbReference>
<evidence type="ECO:0000259" key="13">
    <source>
        <dbReference type="Pfam" id="PF01729"/>
    </source>
</evidence>
<sequence length="295" mass="31281">MYTFDSTQSSIQTDLKAALPPAEVIAAQVSAALAEDLGDGDLTAQLLPVGQRSRAELITREDAVLAGCAWAEAVCYALDPDARIRWEACDGEPVAAGQRLCVIEGRSRALLSAERTAMNYLQTLSGTATRARRYADAVAGLPVEVLDTRKTLPGLRLQQKYAVLCGGCHNHRQGLFDAILIKENHILAAGSIPAALQAAREIGGGVPVEIEVESLAELKTALDAGARVVLLDNFSLERLREAVAANAGRARLEASGGVTLETIRPIAETGVDRISVGDLTKDVIAVDLSMRFVVV</sequence>
<dbReference type="InterPro" id="IPR004393">
    <property type="entry name" value="NadC"/>
</dbReference>
<feature type="domain" description="Quinolinate phosphoribosyl transferase C-terminal" evidence="13">
    <location>
        <begin position="128"/>
        <end position="291"/>
    </location>
</feature>
<keyword evidence="16" id="KW-1185">Reference proteome</keyword>
<evidence type="ECO:0000313" key="16">
    <source>
        <dbReference type="Proteomes" id="UP000471640"/>
    </source>
</evidence>
<dbReference type="EC" id="2.4.2.19" evidence="5"/>
<dbReference type="GO" id="GO:0004514">
    <property type="term" value="F:nicotinate-nucleotide diphosphorylase (carboxylating) activity"/>
    <property type="evidence" value="ECO:0007669"/>
    <property type="project" value="UniProtKB-EC"/>
</dbReference>
<dbReference type="Pfam" id="PF01729">
    <property type="entry name" value="QRPTase_C"/>
    <property type="match status" value="1"/>
</dbReference>
<dbReference type="InterPro" id="IPR036068">
    <property type="entry name" value="Nicotinate_pribotase-like_C"/>
</dbReference>
<comment type="caution">
    <text evidence="15">The sequence shown here is derived from an EMBL/GenBank/DDBJ whole genome shotgun (WGS) entry which is preliminary data.</text>
</comment>
<dbReference type="AlphaFoldDB" id="A0A6P1DNS0"/>
<feature type="domain" description="Quinolinate phosphoribosyl transferase N-terminal" evidence="14">
    <location>
        <begin position="41"/>
        <end position="125"/>
    </location>
</feature>
<organism evidence="15 16">
    <name type="scientific">Thiorhodococcus mannitoliphagus</name>
    <dbReference type="NCBI Taxonomy" id="329406"/>
    <lineage>
        <taxon>Bacteria</taxon>
        <taxon>Pseudomonadati</taxon>
        <taxon>Pseudomonadota</taxon>
        <taxon>Gammaproteobacteria</taxon>
        <taxon>Chromatiales</taxon>
        <taxon>Chromatiaceae</taxon>
        <taxon>Thiorhodococcus</taxon>
    </lineage>
</organism>
<dbReference type="Pfam" id="PF02749">
    <property type="entry name" value="QRPTase_N"/>
    <property type="match status" value="1"/>
</dbReference>
<dbReference type="UniPathway" id="UPA00253">
    <property type="reaction ID" value="UER00331"/>
</dbReference>
<evidence type="ECO:0000256" key="11">
    <source>
        <dbReference type="ARBA" id="ARBA00069173"/>
    </source>
</evidence>
<dbReference type="Gene3D" id="3.20.20.70">
    <property type="entry name" value="Aldolase class I"/>
    <property type="match status" value="1"/>
</dbReference>
<protein>
    <recommendedName>
        <fullName evidence="11">Probable nicotinate-nucleotide pyrophosphorylase [carboxylating]</fullName>
        <ecNumber evidence="5">2.4.2.19</ecNumber>
    </recommendedName>
    <alternativeName>
        <fullName evidence="9">Quinolinate phosphoribosyltransferase [decarboxylating]</fullName>
    </alternativeName>
</protein>
<evidence type="ECO:0000256" key="5">
    <source>
        <dbReference type="ARBA" id="ARBA00011944"/>
    </source>
</evidence>
<evidence type="ECO:0000256" key="4">
    <source>
        <dbReference type="ARBA" id="ARBA00011218"/>
    </source>
</evidence>
<gene>
    <name evidence="15" type="ORF">G3480_00655</name>
</gene>
<keyword evidence="7 12" id="KW-0328">Glycosyltransferase</keyword>
<evidence type="ECO:0000256" key="2">
    <source>
        <dbReference type="ARBA" id="ARBA00004893"/>
    </source>
</evidence>
<dbReference type="FunFam" id="3.90.1170.20:FF:000001">
    <property type="entry name" value="Nicotinate-nucleotide diphosphorylase (Carboxylating)"/>
    <property type="match status" value="1"/>
</dbReference>